<gene>
    <name evidence="2" type="ORF">CUC15_04670</name>
</gene>
<keyword evidence="3" id="KW-1185">Reference proteome</keyword>
<name>A0A345PE40_9BACI</name>
<evidence type="ECO:0000313" key="2">
    <source>
        <dbReference type="EMBL" id="AXI08270.1"/>
    </source>
</evidence>
<feature type="signal peptide" evidence="1">
    <location>
        <begin position="1"/>
        <end position="20"/>
    </location>
</feature>
<dbReference type="KEGG" id="ocn:CUC15_04670"/>
<sequence length="71" mass="7987">MKKIAIVFMLSMPLISTTFASAIINVPLFSKSQDILVYVNDEHPDDESPIINENLVLVNDEHPDYIDGELI</sequence>
<dbReference type="AlphaFoldDB" id="A0A345PE40"/>
<evidence type="ECO:0000256" key="1">
    <source>
        <dbReference type="SAM" id="SignalP"/>
    </source>
</evidence>
<dbReference type="RefSeq" id="WP_114915563.1">
    <property type="nucleotide sequence ID" value="NZ_CP024848.1"/>
</dbReference>
<evidence type="ECO:0000313" key="3">
    <source>
        <dbReference type="Proteomes" id="UP000253908"/>
    </source>
</evidence>
<accession>A0A345PE40</accession>
<keyword evidence="1" id="KW-0732">Signal</keyword>
<organism evidence="2 3">
    <name type="scientific">Oceanobacillus zhaokaii</name>
    <dbReference type="NCBI Taxonomy" id="2052660"/>
    <lineage>
        <taxon>Bacteria</taxon>
        <taxon>Bacillati</taxon>
        <taxon>Bacillota</taxon>
        <taxon>Bacilli</taxon>
        <taxon>Bacillales</taxon>
        <taxon>Bacillaceae</taxon>
        <taxon>Oceanobacillus</taxon>
    </lineage>
</organism>
<feature type="chain" id="PRO_5039684405" evidence="1">
    <location>
        <begin position="21"/>
        <end position="71"/>
    </location>
</feature>
<dbReference type="Proteomes" id="UP000253908">
    <property type="component" value="Chromosome"/>
</dbReference>
<proteinExistence type="predicted"/>
<reference evidence="3" key="1">
    <citation type="submission" date="2017-11" db="EMBL/GenBank/DDBJ databases">
        <authorList>
            <person name="Zhu W."/>
        </authorList>
    </citation>
    <scope>NUCLEOTIDE SEQUENCE [LARGE SCALE GENOMIC DNA]</scope>
    <source>
        <strain evidence="3">160</strain>
    </source>
</reference>
<dbReference type="EMBL" id="CP024848">
    <property type="protein sequence ID" value="AXI08270.1"/>
    <property type="molecule type" value="Genomic_DNA"/>
</dbReference>
<protein>
    <submittedName>
        <fullName evidence="2">Uncharacterized protein</fullName>
    </submittedName>
</protein>